<proteinExistence type="predicted"/>
<accession>A0A8D4VRV0</accession>
<evidence type="ECO:0000313" key="2">
    <source>
        <dbReference type="Proteomes" id="UP000824988"/>
    </source>
</evidence>
<organism evidence="1 2">
    <name type="scientific">Methylogaea oryzae</name>
    <dbReference type="NCBI Taxonomy" id="1295382"/>
    <lineage>
        <taxon>Bacteria</taxon>
        <taxon>Pseudomonadati</taxon>
        <taxon>Pseudomonadota</taxon>
        <taxon>Gammaproteobacteria</taxon>
        <taxon>Methylococcales</taxon>
        <taxon>Methylococcaceae</taxon>
        <taxon>Methylogaea</taxon>
    </lineage>
</organism>
<keyword evidence="2" id="KW-1185">Reference proteome</keyword>
<dbReference type="AlphaFoldDB" id="A0A8D4VRV0"/>
<evidence type="ECO:0000313" key="1">
    <source>
        <dbReference type="EMBL" id="BBL71442.1"/>
    </source>
</evidence>
<dbReference type="Proteomes" id="UP000824988">
    <property type="component" value="Chromosome"/>
</dbReference>
<protein>
    <submittedName>
        <fullName evidence="1">Uncharacterized protein</fullName>
    </submittedName>
</protein>
<gene>
    <name evidence="1" type="ORF">MoryE10_20480</name>
</gene>
<sequence length="133" mass="14465">MTAEHDDLAALLTALNHILREQGSTCVNGVILRFMQVGEAFTGDSGGFRAKESGIFTRYASGGEWQYRGPFGQFNEIVEPILHQAGEVQRAAILLRSSILDTSATFSTMDKEIEADLARLSAVSDQSRANRSA</sequence>
<dbReference type="RefSeq" id="WP_054773379.1">
    <property type="nucleotide sequence ID" value="NZ_AP019782.1"/>
</dbReference>
<dbReference type="EMBL" id="AP019782">
    <property type="protein sequence ID" value="BBL71442.1"/>
    <property type="molecule type" value="Genomic_DNA"/>
</dbReference>
<name>A0A8D4VRV0_9GAMM</name>
<reference evidence="1" key="1">
    <citation type="submission" date="2019-06" db="EMBL/GenBank/DDBJ databases">
        <title>Complete genome sequence of Methylogaea oryzae strain JCM16910.</title>
        <authorList>
            <person name="Asakawa S."/>
        </authorList>
    </citation>
    <scope>NUCLEOTIDE SEQUENCE</scope>
    <source>
        <strain evidence="1">E10</strain>
    </source>
</reference>
<dbReference type="KEGG" id="moz:MoryE10_20480"/>